<evidence type="ECO:0000313" key="8">
    <source>
        <dbReference type="EMBL" id="OGC47144.1"/>
    </source>
</evidence>
<feature type="domain" description="VTT" evidence="7">
    <location>
        <begin position="35"/>
        <end position="166"/>
    </location>
</feature>
<comment type="subcellular location">
    <subcellularLocation>
        <location evidence="1">Cell membrane</location>
        <topology evidence="1">Multi-pass membrane protein</topology>
    </subcellularLocation>
</comment>
<evidence type="ECO:0000259" key="7">
    <source>
        <dbReference type="Pfam" id="PF09335"/>
    </source>
</evidence>
<dbReference type="GO" id="GO:0005886">
    <property type="term" value="C:plasma membrane"/>
    <property type="evidence" value="ECO:0007669"/>
    <property type="project" value="UniProtKB-SubCell"/>
</dbReference>
<dbReference type="PANTHER" id="PTHR42709">
    <property type="entry name" value="ALKALINE PHOSPHATASE LIKE PROTEIN"/>
    <property type="match status" value="1"/>
</dbReference>
<keyword evidence="2" id="KW-1003">Cell membrane</keyword>
<name>A0A1F4UQB9_UNCKA</name>
<keyword evidence="4 6" id="KW-1133">Transmembrane helix</keyword>
<evidence type="ECO:0000256" key="2">
    <source>
        <dbReference type="ARBA" id="ARBA00022475"/>
    </source>
</evidence>
<dbReference type="AlphaFoldDB" id="A0A1F4UQB9"/>
<dbReference type="PANTHER" id="PTHR42709:SF6">
    <property type="entry name" value="UNDECAPRENYL PHOSPHATE TRANSPORTER A"/>
    <property type="match status" value="1"/>
</dbReference>
<feature type="transmembrane region" description="Helical" evidence="6">
    <location>
        <begin position="185"/>
        <end position="203"/>
    </location>
</feature>
<dbReference type="EMBL" id="MEVA01000016">
    <property type="protein sequence ID" value="OGC47144.1"/>
    <property type="molecule type" value="Genomic_DNA"/>
</dbReference>
<keyword evidence="3 6" id="KW-0812">Transmembrane</keyword>
<keyword evidence="5 6" id="KW-0472">Membrane</keyword>
<sequence length="224" mass="24499">MFTATVGYLTHLATKIPVTIFVTVGAFVEEVIAPIPSPLVMTLAGSIAEAQGRPVVFLLLLALLGAAAKTLGSWVVYFVSDKAEDLVLGKFGKFLGVSHKEVEGIGKLLSGGIKDDLILFLLRAIPIVPTAPVSIVSGLLKLKLRTYLNSTFWGTLVRNILYLYLGFSGFTTLESLNEGLETWESVGYVIIFALLAVLVIWFYQRRRSGGGDSFIENLQKRFKR</sequence>
<feature type="transmembrane region" description="Helical" evidence="6">
    <location>
        <begin position="20"/>
        <end position="43"/>
    </location>
</feature>
<dbReference type="Proteomes" id="UP000176608">
    <property type="component" value="Unassembled WGS sequence"/>
</dbReference>
<gene>
    <name evidence="8" type="ORF">A2886_00660</name>
</gene>
<evidence type="ECO:0000256" key="3">
    <source>
        <dbReference type="ARBA" id="ARBA00022692"/>
    </source>
</evidence>
<evidence type="ECO:0000256" key="5">
    <source>
        <dbReference type="ARBA" id="ARBA00023136"/>
    </source>
</evidence>
<organism evidence="8 9">
    <name type="scientific">candidate division WWE3 bacterium RIFCSPHIGHO2_01_FULL_42_13</name>
    <dbReference type="NCBI Taxonomy" id="1802617"/>
    <lineage>
        <taxon>Bacteria</taxon>
        <taxon>Katanobacteria</taxon>
    </lineage>
</organism>
<feature type="transmembrane region" description="Helical" evidence="6">
    <location>
        <begin position="55"/>
        <end position="79"/>
    </location>
</feature>
<dbReference type="Pfam" id="PF09335">
    <property type="entry name" value="VTT_dom"/>
    <property type="match status" value="1"/>
</dbReference>
<comment type="caution">
    <text evidence="8">The sequence shown here is derived from an EMBL/GenBank/DDBJ whole genome shotgun (WGS) entry which is preliminary data.</text>
</comment>
<protein>
    <recommendedName>
        <fullName evidence="7">VTT domain-containing protein</fullName>
    </recommendedName>
</protein>
<accession>A0A1F4UQB9</accession>
<feature type="transmembrane region" description="Helical" evidence="6">
    <location>
        <begin position="117"/>
        <end position="140"/>
    </location>
</feature>
<evidence type="ECO:0000256" key="4">
    <source>
        <dbReference type="ARBA" id="ARBA00022989"/>
    </source>
</evidence>
<evidence type="ECO:0000256" key="6">
    <source>
        <dbReference type="SAM" id="Phobius"/>
    </source>
</evidence>
<evidence type="ECO:0000256" key="1">
    <source>
        <dbReference type="ARBA" id="ARBA00004651"/>
    </source>
</evidence>
<proteinExistence type="predicted"/>
<feature type="transmembrane region" description="Helical" evidence="6">
    <location>
        <begin position="147"/>
        <end position="165"/>
    </location>
</feature>
<evidence type="ECO:0000313" key="9">
    <source>
        <dbReference type="Proteomes" id="UP000176608"/>
    </source>
</evidence>
<dbReference type="InterPro" id="IPR032816">
    <property type="entry name" value="VTT_dom"/>
</dbReference>
<dbReference type="STRING" id="1802617.A2886_00660"/>
<dbReference type="InterPro" id="IPR051311">
    <property type="entry name" value="DedA_domain"/>
</dbReference>
<reference evidence="8 9" key="1">
    <citation type="journal article" date="2016" name="Nat. Commun.">
        <title>Thousands of microbial genomes shed light on interconnected biogeochemical processes in an aquifer system.</title>
        <authorList>
            <person name="Anantharaman K."/>
            <person name="Brown C.T."/>
            <person name="Hug L.A."/>
            <person name="Sharon I."/>
            <person name="Castelle C.J."/>
            <person name="Probst A.J."/>
            <person name="Thomas B.C."/>
            <person name="Singh A."/>
            <person name="Wilkins M.J."/>
            <person name="Karaoz U."/>
            <person name="Brodie E.L."/>
            <person name="Williams K.H."/>
            <person name="Hubbard S.S."/>
            <person name="Banfield J.F."/>
        </authorList>
    </citation>
    <scope>NUCLEOTIDE SEQUENCE [LARGE SCALE GENOMIC DNA]</scope>
</reference>